<keyword evidence="2" id="KW-1185">Reference proteome</keyword>
<proteinExistence type="predicted"/>
<evidence type="ECO:0000313" key="2">
    <source>
        <dbReference type="Proteomes" id="UP000680714"/>
    </source>
</evidence>
<dbReference type="RefSeq" id="WP_211550901.1">
    <property type="nucleotide sequence ID" value="NZ_JAGTUF010000021.1"/>
</dbReference>
<gene>
    <name evidence="1" type="ORF">KEC16_16360</name>
</gene>
<dbReference type="EMBL" id="JAGTUF010000021">
    <property type="protein sequence ID" value="MBR9973298.1"/>
    <property type="molecule type" value="Genomic_DNA"/>
</dbReference>
<comment type="caution">
    <text evidence="1">The sequence shown here is derived from an EMBL/GenBank/DDBJ whole genome shotgun (WGS) entry which is preliminary data.</text>
</comment>
<evidence type="ECO:0008006" key="3">
    <source>
        <dbReference type="Google" id="ProtNLM"/>
    </source>
</evidence>
<organism evidence="1 2">
    <name type="scientific">Magnetospirillum sulfuroxidans</name>
    <dbReference type="NCBI Taxonomy" id="611300"/>
    <lineage>
        <taxon>Bacteria</taxon>
        <taxon>Pseudomonadati</taxon>
        <taxon>Pseudomonadota</taxon>
        <taxon>Alphaproteobacteria</taxon>
        <taxon>Rhodospirillales</taxon>
        <taxon>Rhodospirillaceae</taxon>
        <taxon>Magnetospirillum</taxon>
    </lineage>
</organism>
<protein>
    <recommendedName>
        <fullName evidence="3">Transposase</fullName>
    </recommendedName>
</protein>
<evidence type="ECO:0000313" key="1">
    <source>
        <dbReference type="EMBL" id="MBR9973298.1"/>
    </source>
</evidence>
<name>A0ABS5IHQ7_9PROT</name>
<dbReference type="Proteomes" id="UP000680714">
    <property type="component" value="Unassembled WGS sequence"/>
</dbReference>
<accession>A0ABS5IHQ7</accession>
<reference evidence="1 2" key="1">
    <citation type="submission" date="2021-04" db="EMBL/GenBank/DDBJ databases">
        <title>Magnetospirillum sulfuroxidans sp. nov., a facultative chemolithoautotrophic sulfur-oxidizing alphaproteobacterium isolated from freshwater sediment and proposals for Paramagetospirillum gen. nov., and Magnetospirillaceae fam. nov.</title>
        <authorList>
            <person name="Koziaeva V."/>
            <person name="Geelhoed J.S."/>
            <person name="Sorokin D.Y."/>
            <person name="Grouzdev D.S."/>
        </authorList>
    </citation>
    <scope>NUCLEOTIDE SEQUENCE [LARGE SCALE GENOMIC DNA]</scope>
    <source>
        <strain evidence="1 2">J10</strain>
    </source>
</reference>
<feature type="non-terminal residue" evidence="1">
    <location>
        <position position="1"/>
    </location>
</feature>
<sequence length="97" mass="10638">IKARAASRPKLHRQRNALHSFRASPVTDMVFLNAVMTELKTKNIYIAEAGINNVPGIIADVRGYAWANAYPCYLSRLKTRGISAYTSDPSTCPSATP</sequence>